<keyword evidence="3" id="KW-1185">Reference proteome</keyword>
<dbReference type="eggNOG" id="COG3675">
    <property type="taxonomic scope" value="Bacteria"/>
</dbReference>
<dbReference type="Gene3D" id="3.40.50.1820">
    <property type="entry name" value="alpha/beta hydrolase"/>
    <property type="match status" value="1"/>
</dbReference>
<dbReference type="PATRIC" id="fig|151081.8.peg.970"/>
<reference evidence="2 3" key="1">
    <citation type="journal article" date="2015" name="BMC Genomics">
        <title>Genome mining reveals unlocked bioactive potential of marine Gram-negative bacteria.</title>
        <authorList>
            <person name="Machado H."/>
            <person name="Sonnenschein E.C."/>
            <person name="Melchiorsen J."/>
            <person name="Gram L."/>
        </authorList>
    </citation>
    <scope>NUCLEOTIDE SEQUENCE [LARGE SCALE GENOMIC DNA]</scope>
    <source>
        <strain evidence="2 3">S3137</strain>
    </source>
</reference>
<sequence length="388" mass="41767">MNTLSPRQASELAAMAYRAKGASKVLDVRSIVGPNLRNSFEFVTGDSVVDGVSGGFFSHLFGLSTGFAFVGKGINEFAGDSVIAIRGTASLRDGLTDLNCGLSASSSNKMVHAGFNKTFNSMKQAFAQFVDSNRKAGNTGVVHCVGHSLGGALAQLTADWVNTEYSLPTKLYTFGAPRVGKTDFARSTTTKLENIYRSTHGADPVPKVPLWPFIHAPFNGSEFRLDDGQGLNVSAHKLDGTPGYLNTASASDWSTLKQRSDNFLSQPVRLRFEDRAQASFSSHWADKISSALITLLKDSGYYTAVVTQAAISSSLTFYDMVARTLEQVAKASARFAEQTLGLLGHMLVFAGKVVGKAFELTYNMIKWVFDSTMGALYRSVRGALNGLD</sequence>
<evidence type="ECO:0000259" key="1">
    <source>
        <dbReference type="Pfam" id="PF01764"/>
    </source>
</evidence>
<dbReference type="PANTHER" id="PTHR45856">
    <property type="entry name" value="ALPHA/BETA-HYDROLASES SUPERFAMILY PROTEIN"/>
    <property type="match status" value="1"/>
</dbReference>
<protein>
    <submittedName>
        <fullName evidence="2">Lipase</fullName>
    </submittedName>
</protein>
<dbReference type="InterPro" id="IPR029058">
    <property type="entry name" value="AB_hydrolase_fold"/>
</dbReference>
<comment type="caution">
    <text evidence="2">The sequence shown here is derived from an EMBL/GenBank/DDBJ whole genome shotgun (WGS) entry which is preliminary data.</text>
</comment>
<evidence type="ECO:0000313" key="3">
    <source>
        <dbReference type="Proteomes" id="UP000033664"/>
    </source>
</evidence>
<dbReference type="GeneID" id="58227530"/>
<dbReference type="InterPro" id="IPR002921">
    <property type="entry name" value="Fungal_lipase-type"/>
</dbReference>
<dbReference type="AlphaFoldDB" id="A0A0F4PU60"/>
<dbReference type="EMBL" id="JXXZ01000003">
    <property type="protein sequence ID" value="KJZ01342.1"/>
    <property type="molecule type" value="Genomic_DNA"/>
</dbReference>
<dbReference type="Proteomes" id="UP000033664">
    <property type="component" value="Unassembled WGS sequence"/>
</dbReference>
<proteinExistence type="predicted"/>
<dbReference type="GO" id="GO:0006629">
    <property type="term" value="P:lipid metabolic process"/>
    <property type="evidence" value="ECO:0007669"/>
    <property type="project" value="InterPro"/>
</dbReference>
<dbReference type="CDD" id="cd00519">
    <property type="entry name" value="Lipase_3"/>
    <property type="match status" value="1"/>
</dbReference>
<dbReference type="RefSeq" id="WP_045978711.1">
    <property type="nucleotide sequence ID" value="NZ_JXXY01000004.1"/>
</dbReference>
<gene>
    <name evidence="2" type="ORF">TW72_03405</name>
</gene>
<dbReference type="PANTHER" id="PTHR45856:SF24">
    <property type="entry name" value="FUNGAL LIPASE-LIKE DOMAIN-CONTAINING PROTEIN"/>
    <property type="match status" value="1"/>
</dbReference>
<evidence type="ECO:0000313" key="2">
    <source>
        <dbReference type="EMBL" id="KJZ01342.1"/>
    </source>
</evidence>
<dbReference type="InterPro" id="IPR051218">
    <property type="entry name" value="Sec_MonoDiacylglyc_Lipase"/>
</dbReference>
<dbReference type="Pfam" id="PF01764">
    <property type="entry name" value="Lipase_3"/>
    <property type="match status" value="1"/>
</dbReference>
<accession>A0A0F4PU60</accession>
<dbReference type="SUPFAM" id="SSF53474">
    <property type="entry name" value="alpha/beta-Hydrolases"/>
    <property type="match status" value="1"/>
</dbReference>
<name>A0A0F4PU60_9GAMM</name>
<feature type="domain" description="Fungal lipase-type" evidence="1">
    <location>
        <begin position="82"/>
        <end position="211"/>
    </location>
</feature>
<dbReference type="OrthoDB" id="5522031at2"/>
<organism evidence="2 3">
    <name type="scientific">Pseudoalteromonas ruthenica</name>
    <dbReference type="NCBI Taxonomy" id="151081"/>
    <lineage>
        <taxon>Bacteria</taxon>
        <taxon>Pseudomonadati</taxon>
        <taxon>Pseudomonadota</taxon>
        <taxon>Gammaproteobacteria</taxon>
        <taxon>Alteromonadales</taxon>
        <taxon>Pseudoalteromonadaceae</taxon>
        <taxon>Pseudoalteromonas</taxon>
    </lineage>
</organism>